<name>A0A9X2BWI0_9PROT</name>
<dbReference type="AlphaFoldDB" id="A0A9X2BWI0"/>
<dbReference type="Proteomes" id="UP001139516">
    <property type="component" value="Unassembled WGS sequence"/>
</dbReference>
<organism evidence="2 3">
    <name type="scientific">Roseomonas acroporae</name>
    <dbReference type="NCBI Taxonomy" id="2937791"/>
    <lineage>
        <taxon>Bacteria</taxon>
        <taxon>Pseudomonadati</taxon>
        <taxon>Pseudomonadota</taxon>
        <taxon>Alphaproteobacteria</taxon>
        <taxon>Acetobacterales</taxon>
        <taxon>Roseomonadaceae</taxon>
        <taxon>Roseomonas</taxon>
    </lineage>
</organism>
<dbReference type="EMBL" id="JALPRX010000139">
    <property type="protein sequence ID" value="MCK8787707.1"/>
    <property type="molecule type" value="Genomic_DNA"/>
</dbReference>
<accession>A0A9X2BWI0</accession>
<gene>
    <name evidence="2" type="ORF">M0638_25410</name>
</gene>
<feature type="region of interest" description="Disordered" evidence="1">
    <location>
        <begin position="1"/>
        <end position="23"/>
    </location>
</feature>
<protein>
    <submittedName>
        <fullName evidence="2">Uncharacterized protein</fullName>
    </submittedName>
</protein>
<evidence type="ECO:0000256" key="1">
    <source>
        <dbReference type="SAM" id="MobiDB-lite"/>
    </source>
</evidence>
<comment type="caution">
    <text evidence="2">The sequence shown here is derived from an EMBL/GenBank/DDBJ whole genome shotgun (WGS) entry which is preliminary data.</text>
</comment>
<keyword evidence="3" id="KW-1185">Reference proteome</keyword>
<evidence type="ECO:0000313" key="3">
    <source>
        <dbReference type="Proteomes" id="UP001139516"/>
    </source>
</evidence>
<evidence type="ECO:0000313" key="2">
    <source>
        <dbReference type="EMBL" id="MCK8787707.1"/>
    </source>
</evidence>
<reference evidence="2" key="1">
    <citation type="submission" date="2022-04" db="EMBL/GenBank/DDBJ databases">
        <title>Roseomonas acroporae sp. nov., isolated from coral Acropora digitifera.</title>
        <authorList>
            <person name="Sun H."/>
        </authorList>
    </citation>
    <scope>NUCLEOTIDE SEQUENCE</scope>
    <source>
        <strain evidence="2">NAR14</strain>
    </source>
</reference>
<sequence>MRAFSGQFSDAKPIQRSREEKKRQLADLRQALATMKAHAAPALRASLAAKIAALEGELQGGQKGGTTRA</sequence>
<dbReference type="RefSeq" id="WP_248669757.1">
    <property type="nucleotide sequence ID" value="NZ_JALPRX010000139.1"/>
</dbReference>
<proteinExistence type="predicted"/>